<dbReference type="Proteomes" id="UP001183414">
    <property type="component" value="Unassembled WGS sequence"/>
</dbReference>
<evidence type="ECO:0000256" key="2">
    <source>
        <dbReference type="ARBA" id="ARBA00022475"/>
    </source>
</evidence>
<dbReference type="RefSeq" id="WP_311674764.1">
    <property type="nucleotide sequence ID" value="NZ_JAVREQ010000019.1"/>
</dbReference>
<dbReference type="PANTHER" id="PTHR37820">
    <property type="entry name" value="CELL DIVISION PROTEIN DIVIB"/>
    <property type="match status" value="1"/>
</dbReference>
<feature type="region of interest" description="Disordered" evidence="9">
    <location>
        <begin position="261"/>
        <end position="282"/>
    </location>
</feature>
<feature type="compositionally biased region" description="Basic and acidic residues" evidence="9">
    <location>
        <begin position="8"/>
        <end position="19"/>
    </location>
</feature>
<keyword evidence="3 8" id="KW-0132">Cell division</keyword>
<comment type="subcellular location">
    <subcellularLocation>
        <location evidence="8">Cell membrane</location>
        <topology evidence="8">Single-pass type II membrane protein</topology>
    </subcellularLocation>
    <subcellularLocation>
        <location evidence="1">Membrane</location>
    </subcellularLocation>
    <text evidence="8">Localizes to the division septum.</text>
</comment>
<keyword evidence="4 8" id="KW-0812">Transmembrane</keyword>
<keyword evidence="2 8" id="KW-1003">Cell membrane</keyword>
<keyword evidence="6 8" id="KW-0472">Membrane</keyword>
<dbReference type="EMBL" id="JAVREQ010000019">
    <property type="protein sequence ID" value="MDT0381070.1"/>
    <property type="molecule type" value="Genomic_DNA"/>
</dbReference>
<organism evidence="11 12">
    <name type="scientific">Streptomyces hazeniae</name>
    <dbReference type="NCBI Taxonomy" id="3075538"/>
    <lineage>
        <taxon>Bacteria</taxon>
        <taxon>Bacillati</taxon>
        <taxon>Actinomycetota</taxon>
        <taxon>Actinomycetes</taxon>
        <taxon>Kitasatosporales</taxon>
        <taxon>Streptomycetaceae</taxon>
        <taxon>Streptomyces</taxon>
    </lineage>
</organism>
<evidence type="ECO:0000313" key="12">
    <source>
        <dbReference type="Proteomes" id="UP001183414"/>
    </source>
</evidence>
<evidence type="ECO:0000256" key="5">
    <source>
        <dbReference type="ARBA" id="ARBA00022989"/>
    </source>
</evidence>
<keyword evidence="12" id="KW-1185">Reference proteome</keyword>
<keyword evidence="7 8" id="KW-0131">Cell cycle</keyword>
<evidence type="ECO:0000256" key="8">
    <source>
        <dbReference type="HAMAP-Rule" id="MF_00911"/>
    </source>
</evidence>
<comment type="caution">
    <text evidence="11">The sequence shown here is derived from an EMBL/GenBank/DDBJ whole genome shotgun (WGS) entry which is preliminary data.</text>
</comment>
<feature type="domain" description="POTRA" evidence="10">
    <location>
        <begin position="66"/>
        <end position="135"/>
    </location>
</feature>
<comment type="function">
    <text evidence="8">Essential cell division protein.</text>
</comment>
<keyword evidence="5 8" id="KW-1133">Transmembrane helix</keyword>
<evidence type="ECO:0000313" key="11">
    <source>
        <dbReference type="EMBL" id="MDT0381070.1"/>
    </source>
</evidence>
<dbReference type="InterPro" id="IPR013685">
    <property type="entry name" value="POTRA_FtsQ_type"/>
</dbReference>
<dbReference type="PROSITE" id="PS51779">
    <property type="entry name" value="POTRA"/>
    <property type="match status" value="1"/>
</dbReference>
<evidence type="ECO:0000259" key="10">
    <source>
        <dbReference type="PROSITE" id="PS51779"/>
    </source>
</evidence>
<name>A0ABU2NWI2_9ACTN</name>
<feature type="region of interest" description="Disordered" evidence="9">
    <location>
        <begin position="1"/>
        <end position="32"/>
    </location>
</feature>
<dbReference type="InterPro" id="IPR034746">
    <property type="entry name" value="POTRA"/>
</dbReference>
<feature type="compositionally biased region" description="Low complexity" evidence="9">
    <location>
        <begin position="267"/>
        <end position="282"/>
    </location>
</feature>
<evidence type="ECO:0000256" key="6">
    <source>
        <dbReference type="ARBA" id="ARBA00023136"/>
    </source>
</evidence>
<protein>
    <recommendedName>
        <fullName evidence="8">Cell division protein FtsQ</fullName>
    </recommendedName>
</protein>
<evidence type="ECO:0000256" key="3">
    <source>
        <dbReference type="ARBA" id="ARBA00022618"/>
    </source>
</evidence>
<dbReference type="Gene3D" id="3.10.20.310">
    <property type="entry name" value="membrane protein fhac"/>
    <property type="match status" value="1"/>
</dbReference>
<comment type="similarity">
    <text evidence="8">Belongs to the FtsQ/DivIB family. FtsQ subfamily.</text>
</comment>
<proteinExistence type="inferred from homology"/>
<gene>
    <name evidence="8" type="primary">ftsQ</name>
    <name evidence="11" type="ORF">RM572_20145</name>
</gene>
<dbReference type="InterPro" id="IPR050487">
    <property type="entry name" value="FtsQ_DivIB"/>
</dbReference>
<reference evidence="12" key="1">
    <citation type="submission" date="2023-07" db="EMBL/GenBank/DDBJ databases">
        <title>30 novel species of actinomycetes from the DSMZ collection.</title>
        <authorList>
            <person name="Nouioui I."/>
        </authorList>
    </citation>
    <scope>NUCLEOTIDE SEQUENCE [LARGE SCALE GENOMIC DNA]</scope>
    <source>
        <strain evidence="12">DSM 42041</strain>
    </source>
</reference>
<dbReference type="PANTHER" id="PTHR37820:SF1">
    <property type="entry name" value="CELL DIVISION PROTEIN FTSQ"/>
    <property type="match status" value="1"/>
</dbReference>
<evidence type="ECO:0000256" key="1">
    <source>
        <dbReference type="ARBA" id="ARBA00004370"/>
    </source>
</evidence>
<accession>A0ABU2NWI2</accession>
<dbReference type="Pfam" id="PF08478">
    <property type="entry name" value="POTRA_1"/>
    <property type="match status" value="1"/>
</dbReference>
<evidence type="ECO:0000256" key="4">
    <source>
        <dbReference type="ARBA" id="ARBA00022692"/>
    </source>
</evidence>
<evidence type="ECO:0000256" key="9">
    <source>
        <dbReference type="SAM" id="MobiDB-lite"/>
    </source>
</evidence>
<feature type="transmembrane region" description="Helical" evidence="8">
    <location>
        <begin position="41"/>
        <end position="61"/>
    </location>
</feature>
<dbReference type="InterPro" id="IPR026579">
    <property type="entry name" value="FtsQ"/>
</dbReference>
<sequence length="282" mass="30202">MAGPAQAAERHTDERRTGEDPTADPAEPSVRRRLPRPGRRALLVLVVLALLLGAFGVWALYGSSWLRVEKVSVDGTRVLTERRVLDVADVPLGAPLASLDASAVERRVREALRRVDEVRVVRAWPHGVGVHVTERRPVLLLRKSGGDPGEGARYVEVDAEGVRFATVGEAPEGVPLLVVEPRADAQAQQRFSARALRRAAADVLAGLPAGVREDARTVRAASYDALTVELTGDRTVRWGSAERGTAKNRALRALMKASPDAAHFDVSAPTAPAASSSRPSPP</sequence>
<evidence type="ECO:0000256" key="7">
    <source>
        <dbReference type="ARBA" id="ARBA00023306"/>
    </source>
</evidence>
<dbReference type="HAMAP" id="MF_00911">
    <property type="entry name" value="FtsQ_subfam"/>
    <property type="match status" value="1"/>
</dbReference>